<feature type="transmembrane region" description="Helical" evidence="1">
    <location>
        <begin position="64"/>
        <end position="86"/>
    </location>
</feature>
<feature type="transmembrane region" description="Helical" evidence="1">
    <location>
        <begin position="106"/>
        <end position="134"/>
    </location>
</feature>
<keyword evidence="4" id="KW-1185">Reference proteome</keyword>
<dbReference type="InterPro" id="IPR053046">
    <property type="entry name" value="ABC-5_transporter"/>
</dbReference>
<dbReference type="EMBL" id="JACHGK010000027">
    <property type="protein sequence ID" value="MBB6447736.1"/>
    <property type="molecule type" value="Genomic_DNA"/>
</dbReference>
<proteinExistence type="predicted"/>
<feature type="domain" description="DUF6449" evidence="2">
    <location>
        <begin position="432"/>
        <end position="521"/>
    </location>
</feature>
<keyword evidence="1" id="KW-0812">Transmembrane</keyword>
<accession>A0A7X0HVW4</accession>
<evidence type="ECO:0000259" key="2">
    <source>
        <dbReference type="Pfam" id="PF20047"/>
    </source>
</evidence>
<gene>
    <name evidence="3" type="ORF">HNR53_004445</name>
</gene>
<feature type="transmembrane region" description="Helical" evidence="1">
    <location>
        <begin position="179"/>
        <end position="203"/>
    </location>
</feature>
<feature type="transmembrane region" description="Helical" evidence="1">
    <location>
        <begin position="21"/>
        <end position="44"/>
    </location>
</feature>
<evidence type="ECO:0000256" key="1">
    <source>
        <dbReference type="SAM" id="Phobius"/>
    </source>
</evidence>
<evidence type="ECO:0000313" key="4">
    <source>
        <dbReference type="Proteomes" id="UP000531594"/>
    </source>
</evidence>
<dbReference type="PANTHER" id="PTHR39177">
    <property type="entry name" value="ABC TRANSPORTER PERMEASE YTRC-RELATED"/>
    <property type="match status" value="1"/>
</dbReference>
<feature type="transmembrane region" description="Helical" evidence="1">
    <location>
        <begin position="306"/>
        <end position="324"/>
    </location>
</feature>
<dbReference type="InterPro" id="IPR045611">
    <property type="entry name" value="DUF6449"/>
</dbReference>
<protein>
    <submittedName>
        <fullName evidence="3">ABC-2 type transport system permease protein</fullName>
    </submittedName>
</protein>
<keyword evidence="1" id="KW-1133">Transmembrane helix</keyword>
<reference evidence="3 4" key="1">
    <citation type="submission" date="2020-08" db="EMBL/GenBank/DDBJ databases">
        <title>Genomic Encyclopedia of Type Strains, Phase IV (KMG-IV): sequencing the most valuable type-strain genomes for metagenomic binning, comparative biology and taxonomic classification.</title>
        <authorList>
            <person name="Goeker M."/>
        </authorList>
    </citation>
    <scope>NUCLEOTIDE SEQUENCE [LARGE SCALE GENOMIC DNA]</scope>
    <source>
        <strain evidence="3 4">DSM 5391</strain>
    </source>
</reference>
<feature type="transmembrane region" description="Helical" evidence="1">
    <location>
        <begin position="336"/>
        <end position="354"/>
    </location>
</feature>
<dbReference type="AlphaFoldDB" id="A0A7X0HVW4"/>
<name>A0A7X0HVW4_9BACI</name>
<keyword evidence="1" id="KW-0472">Membrane</keyword>
<feature type="transmembrane region" description="Helical" evidence="1">
    <location>
        <begin position="237"/>
        <end position="256"/>
    </location>
</feature>
<evidence type="ECO:0000313" key="3">
    <source>
        <dbReference type="EMBL" id="MBB6447736.1"/>
    </source>
</evidence>
<organism evidence="3 4">
    <name type="scientific">Bacillus benzoevorans</name>
    <dbReference type="NCBI Taxonomy" id="1456"/>
    <lineage>
        <taxon>Bacteria</taxon>
        <taxon>Bacillati</taxon>
        <taxon>Bacillota</taxon>
        <taxon>Bacilli</taxon>
        <taxon>Bacillales</taxon>
        <taxon>Bacillaceae</taxon>
        <taxon>Bacillus</taxon>
    </lineage>
</organism>
<feature type="transmembrane region" description="Helical" evidence="1">
    <location>
        <begin position="276"/>
        <end position="294"/>
    </location>
</feature>
<dbReference type="PANTHER" id="PTHR39177:SF1">
    <property type="entry name" value="ABC TRANSPORTER PERMEASE YTRC-RELATED"/>
    <property type="match status" value="1"/>
</dbReference>
<sequence>MPSKTSWLNKQLIQQTVRSSGWIPIIYFLGLLFALPLDIYSRYANDRRINFQPQPIENLFQYNMQIQVALLIIVPVIMAVFLFRFLHVRQAAEMMHSLPLKRGKIFSHFTLSGIVGLTVPVVLTAFIVLALYQLIDLSAYFQMEDIFIWAGTTILLNLVMYTAGVFVAMMTGISVVQVVLTYILLLFPAGFIALLVSNLYFLWFGFPMDYYLNSNIEQMSPLIFIALLDERILHWKITLAYAVVSLILYGLSLYFYQKRMIESASEAIAFPKIRIVFKYGMTFCFTLLGGVYFADISEVNRASWLSLGYLIGTVIGYYAAEMVLQKTWRVFRKIKGLLIYGASLAVVLVGIQVLDMYENHVPEQDEIQHVFFTDTPYVFANNTYNGVGFIPEPLKEKSNIKAVRKLHQQIIENKDLVKSDESQFKEQAFFYYELKNGRKVIRQYSVDREKFAKSFKTFQESAEYKRTSQMIFHLDAKDVDFFSISTQGPFPDRISVNNREDIEEFVKIYRKDVLAASYEDSIYYQNYGASVEFFINQEQSVYLPLAPSYKGTLQWLTEKDLLDKISAKPDDIASIQIVKDDNHYFEMDPREIADEIENRADMLKVEDKKQMDELLQCTTGWLQKHRYVAVIHYSGRKQVDVVYMDESHAPQFVKEHFR</sequence>
<dbReference type="Proteomes" id="UP000531594">
    <property type="component" value="Unassembled WGS sequence"/>
</dbReference>
<dbReference type="Pfam" id="PF20047">
    <property type="entry name" value="DUF6449"/>
    <property type="match status" value="1"/>
</dbReference>
<feature type="transmembrane region" description="Helical" evidence="1">
    <location>
        <begin position="146"/>
        <end position="167"/>
    </location>
</feature>
<dbReference type="RefSeq" id="WP_184529964.1">
    <property type="nucleotide sequence ID" value="NZ_JACHGK010000027.1"/>
</dbReference>
<comment type="caution">
    <text evidence="3">The sequence shown here is derived from an EMBL/GenBank/DDBJ whole genome shotgun (WGS) entry which is preliminary data.</text>
</comment>